<evidence type="ECO:0000313" key="2">
    <source>
        <dbReference type="EMBL" id="KAJ0972063.1"/>
    </source>
</evidence>
<feature type="compositionally biased region" description="Basic residues" evidence="1">
    <location>
        <begin position="39"/>
        <end position="50"/>
    </location>
</feature>
<organism evidence="2 3">
    <name type="scientific">Dioscorea zingiberensis</name>
    <dbReference type="NCBI Taxonomy" id="325984"/>
    <lineage>
        <taxon>Eukaryota</taxon>
        <taxon>Viridiplantae</taxon>
        <taxon>Streptophyta</taxon>
        <taxon>Embryophyta</taxon>
        <taxon>Tracheophyta</taxon>
        <taxon>Spermatophyta</taxon>
        <taxon>Magnoliopsida</taxon>
        <taxon>Liliopsida</taxon>
        <taxon>Dioscoreales</taxon>
        <taxon>Dioscoreaceae</taxon>
        <taxon>Dioscorea</taxon>
    </lineage>
</organism>
<sequence>MVLKGDWVEKRSSAPCYYPPGILLARKWKLTGSFSVPKTGRRMSHRKFEHPRHGSIVER</sequence>
<protein>
    <submittedName>
        <fullName evidence="2">Uncharacterized protein</fullName>
    </submittedName>
</protein>
<gene>
    <name evidence="2" type="ORF">J5N97_020022</name>
</gene>
<reference evidence="2" key="1">
    <citation type="submission" date="2021-03" db="EMBL/GenBank/DDBJ databases">
        <authorList>
            <person name="Li Z."/>
            <person name="Yang C."/>
        </authorList>
    </citation>
    <scope>NUCLEOTIDE SEQUENCE</scope>
    <source>
        <strain evidence="2">Dzin_1.0</strain>
        <tissue evidence="2">Leaf</tissue>
    </source>
</reference>
<accession>A0A9D5HDE9</accession>
<proteinExistence type="predicted"/>
<name>A0A9D5HDE9_9LILI</name>
<keyword evidence="3" id="KW-1185">Reference proteome</keyword>
<evidence type="ECO:0000256" key="1">
    <source>
        <dbReference type="SAM" id="MobiDB-lite"/>
    </source>
</evidence>
<dbReference type="AlphaFoldDB" id="A0A9D5HDE9"/>
<dbReference type="Proteomes" id="UP001085076">
    <property type="component" value="Miscellaneous, Linkage group lg05"/>
</dbReference>
<dbReference type="EMBL" id="JAGGNH010000005">
    <property type="protein sequence ID" value="KAJ0972063.1"/>
    <property type="molecule type" value="Genomic_DNA"/>
</dbReference>
<evidence type="ECO:0000313" key="3">
    <source>
        <dbReference type="Proteomes" id="UP001085076"/>
    </source>
</evidence>
<reference evidence="2" key="2">
    <citation type="journal article" date="2022" name="Hortic Res">
        <title>The genome of Dioscorea zingiberensis sheds light on the biosynthesis, origin and evolution of the medicinally important diosgenin saponins.</title>
        <authorList>
            <person name="Li Y."/>
            <person name="Tan C."/>
            <person name="Li Z."/>
            <person name="Guo J."/>
            <person name="Li S."/>
            <person name="Chen X."/>
            <person name="Wang C."/>
            <person name="Dai X."/>
            <person name="Yang H."/>
            <person name="Song W."/>
            <person name="Hou L."/>
            <person name="Xu J."/>
            <person name="Tong Z."/>
            <person name="Xu A."/>
            <person name="Yuan X."/>
            <person name="Wang W."/>
            <person name="Yang Q."/>
            <person name="Chen L."/>
            <person name="Sun Z."/>
            <person name="Wang K."/>
            <person name="Pan B."/>
            <person name="Chen J."/>
            <person name="Bao Y."/>
            <person name="Liu F."/>
            <person name="Qi X."/>
            <person name="Gang D.R."/>
            <person name="Wen J."/>
            <person name="Li J."/>
        </authorList>
    </citation>
    <scope>NUCLEOTIDE SEQUENCE</scope>
    <source>
        <strain evidence="2">Dzin_1.0</strain>
    </source>
</reference>
<comment type="caution">
    <text evidence="2">The sequence shown here is derived from an EMBL/GenBank/DDBJ whole genome shotgun (WGS) entry which is preliminary data.</text>
</comment>
<feature type="region of interest" description="Disordered" evidence="1">
    <location>
        <begin position="39"/>
        <end position="59"/>
    </location>
</feature>